<dbReference type="AlphaFoldDB" id="A0A444U5R5"/>
<evidence type="ECO:0000256" key="11">
    <source>
        <dbReference type="SAM" id="Phobius"/>
    </source>
</evidence>
<dbReference type="PROSITE" id="PS50268">
    <property type="entry name" value="CADHERIN_2"/>
    <property type="match status" value="3"/>
</dbReference>
<evidence type="ECO:0000313" key="14">
    <source>
        <dbReference type="EMBL" id="RXM30515.1"/>
    </source>
</evidence>
<dbReference type="InterPro" id="IPR015919">
    <property type="entry name" value="Cadherin-like_sf"/>
</dbReference>
<evidence type="ECO:0000256" key="12">
    <source>
        <dbReference type="SAM" id="SignalP"/>
    </source>
</evidence>
<dbReference type="SUPFAM" id="SSF52025">
    <property type="entry name" value="PA domain"/>
    <property type="match status" value="1"/>
</dbReference>
<feature type="region of interest" description="Disordered" evidence="10">
    <location>
        <begin position="598"/>
        <end position="622"/>
    </location>
</feature>
<keyword evidence="7 11" id="KW-0472">Membrane</keyword>
<accession>A0A444U5R5</accession>
<dbReference type="InterPro" id="IPR046450">
    <property type="entry name" value="PA_dom_sf"/>
</dbReference>
<dbReference type="GO" id="GO:0008013">
    <property type="term" value="F:beta-catenin binding"/>
    <property type="evidence" value="ECO:0007669"/>
    <property type="project" value="TreeGrafter"/>
</dbReference>
<comment type="caution">
    <text evidence="14">The sequence shown here is derived from an EMBL/GenBank/DDBJ whole genome shotgun (WGS) entry which is preliminary data.</text>
</comment>
<keyword evidence="3" id="KW-0677">Repeat</keyword>
<keyword evidence="2 11" id="KW-0812">Transmembrane</keyword>
<keyword evidence="4 9" id="KW-0106">Calcium</keyword>
<keyword evidence="5" id="KW-0130">Cell adhesion</keyword>
<comment type="subcellular location">
    <subcellularLocation>
        <location evidence="1">Membrane</location>
    </subcellularLocation>
</comment>
<protein>
    <submittedName>
        <fullName evidence="14">Protocadherin-16</fullName>
    </submittedName>
</protein>
<dbReference type="InterPro" id="IPR039808">
    <property type="entry name" value="Cadherin"/>
</dbReference>
<dbReference type="SUPFAM" id="SSF53187">
    <property type="entry name" value="Zn-dependent exopeptidases"/>
    <property type="match status" value="1"/>
</dbReference>
<dbReference type="FunFam" id="2.60.40.60:FF:000116">
    <property type="entry name" value="Dachsous cadherin-related 2"/>
    <property type="match status" value="1"/>
</dbReference>
<dbReference type="GO" id="GO:0045296">
    <property type="term" value="F:cadherin binding"/>
    <property type="evidence" value="ECO:0007669"/>
    <property type="project" value="TreeGrafter"/>
</dbReference>
<evidence type="ECO:0000256" key="3">
    <source>
        <dbReference type="ARBA" id="ARBA00022737"/>
    </source>
</evidence>
<evidence type="ECO:0000256" key="5">
    <source>
        <dbReference type="ARBA" id="ARBA00022889"/>
    </source>
</evidence>
<gene>
    <name evidence="14" type="ORF">EOD39_1916</name>
</gene>
<dbReference type="GO" id="GO:0005509">
    <property type="term" value="F:calcium ion binding"/>
    <property type="evidence" value="ECO:0007669"/>
    <property type="project" value="UniProtKB-UniRule"/>
</dbReference>
<dbReference type="SMART" id="SM00112">
    <property type="entry name" value="CA"/>
    <property type="match status" value="3"/>
</dbReference>
<dbReference type="SUPFAM" id="SSF49313">
    <property type="entry name" value="Cadherin-like"/>
    <property type="match status" value="3"/>
</dbReference>
<evidence type="ECO:0000256" key="7">
    <source>
        <dbReference type="ARBA" id="ARBA00023136"/>
    </source>
</evidence>
<keyword evidence="15" id="KW-1185">Reference proteome</keyword>
<dbReference type="Pfam" id="PF00028">
    <property type="entry name" value="Cadherin"/>
    <property type="match status" value="2"/>
</dbReference>
<feature type="transmembrane region" description="Helical" evidence="11">
    <location>
        <begin position="750"/>
        <end position="774"/>
    </location>
</feature>
<dbReference type="InterPro" id="IPR002126">
    <property type="entry name" value="Cadherin-like_dom"/>
</dbReference>
<organism evidence="14 15">
    <name type="scientific">Acipenser ruthenus</name>
    <name type="common">Sterlet sturgeon</name>
    <dbReference type="NCBI Taxonomy" id="7906"/>
    <lineage>
        <taxon>Eukaryota</taxon>
        <taxon>Metazoa</taxon>
        <taxon>Chordata</taxon>
        <taxon>Craniata</taxon>
        <taxon>Vertebrata</taxon>
        <taxon>Euteleostomi</taxon>
        <taxon>Actinopterygii</taxon>
        <taxon>Chondrostei</taxon>
        <taxon>Acipenseriformes</taxon>
        <taxon>Acipenseridae</taxon>
        <taxon>Acipenser</taxon>
    </lineage>
</organism>
<dbReference type="GO" id="GO:0016342">
    <property type="term" value="C:catenin complex"/>
    <property type="evidence" value="ECO:0007669"/>
    <property type="project" value="TreeGrafter"/>
</dbReference>
<evidence type="ECO:0000313" key="15">
    <source>
        <dbReference type="Proteomes" id="UP000289886"/>
    </source>
</evidence>
<keyword evidence="12" id="KW-0732">Signal</keyword>
<dbReference type="Proteomes" id="UP000289886">
    <property type="component" value="Unassembled WGS sequence"/>
</dbReference>
<dbReference type="PROSITE" id="PS00232">
    <property type="entry name" value="CADHERIN_1"/>
    <property type="match status" value="2"/>
</dbReference>
<evidence type="ECO:0000256" key="6">
    <source>
        <dbReference type="ARBA" id="ARBA00022989"/>
    </source>
</evidence>
<dbReference type="FunFam" id="2.60.40.60:FF:000226">
    <property type="entry name" value="Dachsous, isoform B"/>
    <property type="match status" value="1"/>
</dbReference>
<feature type="transmembrane region" description="Helical" evidence="11">
    <location>
        <begin position="720"/>
        <end position="738"/>
    </location>
</feature>
<keyword evidence="6 11" id="KW-1133">Transmembrane helix</keyword>
<name>A0A444U5R5_ACIRT</name>
<sequence>MRRNALFFSIFIGCCIASGIIPTSISNSCLEEEETSIARSLAERWTELGLTDVHFVNYTVLLSLPGSTPNTITAKDRGQCFLPNGTPYDTESHTPYHIDQLYSYVAYSAKGAEVIDVQYGTLDDLIQAHAATNVANKIALLKLGHVPLLYKRDSSGFSTHNPMHSGKRSPASLKAKRTIILHIESDIKYMTIHNVIGYLKGITDPVRNGWQPDRATVFCSWEGSAFSSIGSYEWAERLSLNCTRRGKCSRPDVSSVQTQGDVDFFANQLGIPTMVFVYWETKTGEPLDRERIASYYLTIEARDHGTPQLSSIASVVVKVLDVNDNNPMFKEGAYTIDISEDAPIGTLVLDITATDADDGTNGMVLYYLSNESLGMFNVNQETGKITTADLLDREKRAAYSFLVNAVDSSPAKPRNASARVTVNIKDVNDNSPFFIQDPLIINISSSVSINQVVATMRAEDKDFGANASIFYRFASLVAGFSINSFTGEIRLVAPLSSMTQMERTLYVVATDQGTPAQLSTGVVVIYVKEEDYRGVRFPRSARDVSLQENAASGLPVTIAHSGLQPFLVSFVIGFFMQLSGTESILMQDVGDRDSVLNTAEEEEETEDADRGLLSKNKGENPEEECVPNLHILGVLFLSKYMSYAFNLLLVFQFYVYVIPFFTWILALGILVAQVVIQPVTSLLTLLKGTLLIVTVAVTFVVGSEVKQEISNDFSYVGKPFLMGTVALGGVVNVMPFLFSEISHNKSQIMWFRRAVFGGLATCAVLNILWCWAVLKIVPQMSVRKVLEDEILNNSMTFSQVTVPVYTFIYSNISLEESEKLGEIATIPLTKGFVVMLDKVASFTLNLEAGLFVFLMLRKSRSEPFIHFSVPLPVSERLFTLHWILPVYFLFAVGYDIFQSMGEVAESWIQTQSNTSRGEVQLMQEP</sequence>
<dbReference type="PRINTS" id="PR00205">
    <property type="entry name" value="CADHERIN"/>
</dbReference>
<feature type="domain" description="Cadherin" evidence="13">
    <location>
        <begin position="285"/>
        <end position="329"/>
    </location>
</feature>
<evidence type="ECO:0000256" key="2">
    <source>
        <dbReference type="ARBA" id="ARBA00022692"/>
    </source>
</evidence>
<proteinExistence type="predicted"/>
<evidence type="ECO:0000256" key="10">
    <source>
        <dbReference type="SAM" id="MobiDB-lite"/>
    </source>
</evidence>
<dbReference type="Gene3D" id="3.50.30.30">
    <property type="match status" value="1"/>
</dbReference>
<feature type="transmembrane region" description="Helical" evidence="11">
    <location>
        <begin position="653"/>
        <end position="675"/>
    </location>
</feature>
<reference evidence="14 15" key="1">
    <citation type="submission" date="2019-01" db="EMBL/GenBank/DDBJ databases">
        <title>Draft Genome and Complete Hox-Cluster Characterization of the Sterlet Sturgeon (Acipenser ruthenus).</title>
        <authorList>
            <person name="Wei Q."/>
        </authorList>
    </citation>
    <scope>NUCLEOTIDE SEQUENCE [LARGE SCALE GENOMIC DNA]</scope>
    <source>
        <strain evidence="14">WHYD16114868_AA</strain>
        <tissue evidence="14">Blood</tissue>
    </source>
</reference>
<feature type="chain" id="PRO_5019360544" evidence="12">
    <location>
        <begin position="18"/>
        <end position="925"/>
    </location>
</feature>
<feature type="transmembrane region" description="Helical" evidence="11">
    <location>
        <begin position="682"/>
        <end position="700"/>
    </location>
</feature>
<feature type="compositionally biased region" description="Basic and acidic residues" evidence="10">
    <location>
        <begin position="608"/>
        <end position="620"/>
    </location>
</feature>
<evidence type="ECO:0000256" key="4">
    <source>
        <dbReference type="ARBA" id="ARBA00022837"/>
    </source>
</evidence>
<evidence type="ECO:0000256" key="1">
    <source>
        <dbReference type="ARBA" id="ARBA00004370"/>
    </source>
</evidence>
<feature type="domain" description="Cadherin" evidence="13">
    <location>
        <begin position="435"/>
        <end position="540"/>
    </location>
</feature>
<dbReference type="GO" id="GO:0016477">
    <property type="term" value="P:cell migration"/>
    <property type="evidence" value="ECO:0007669"/>
    <property type="project" value="TreeGrafter"/>
</dbReference>
<dbReference type="EMBL" id="SCEB01215256">
    <property type="protein sequence ID" value="RXM30515.1"/>
    <property type="molecule type" value="Genomic_DNA"/>
</dbReference>
<dbReference type="PANTHER" id="PTHR24027">
    <property type="entry name" value="CADHERIN-23"/>
    <property type="match status" value="1"/>
</dbReference>
<evidence type="ECO:0000256" key="9">
    <source>
        <dbReference type="PROSITE-ProRule" id="PRU00043"/>
    </source>
</evidence>
<feature type="domain" description="Cadherin" evidence="13">
    <location>
        <begin position="330"/>
        <end position="434"/>
    </location>
</feature>
<evidence type="ECO:0000256" key="8">
    <source>
        <dbReference type="ARBA" id="ARBA00023180"/>
    </source>
</evidence>
<keyword evidence="8" id="KW-0325">Glycoprotein</keyword>
<dbReference type="GO" id="GO:0007156">
    <property type="term" value="P:homophilic cell adhesion via plasma membrane adhesion molecules"/>
    <property type="evidence" value="ECO:0007669"/>
    <property type="project" value="InterPro"/>
</dbReference>
<dbReference type="PANTHER" id="PTHR24027:SF423">
    <property type="entry name" value="PROTOCADHERIN-16"/>
    <property type="match status" value="1"/>
</dbReference>
<evidence type="ECO:0000259" key="13">
    <source>
        <dbReference type="PROSITE" id="PS50268"/>
    </source>
</evidence>
<dbReference type="Gene3D" id="2.60.40.60">
    <property type="entry name" value="Cadherins"/>
    <property type="match status" value="3"/>
</dbReference>
<dbReference type="InterPro" id="IPR020894">
    <property type="entry name" value="Cadherin_CS"/>
</dbReference>
<dbReference type="CDD" id="cd11304">
    <property type="entry name" value="Cadherin_repeat"/>
    <property type="match status" value="3"/>
</dbReference>
<feature type="signal peptide" evidence="12">
    <location>
        <begin position="1"/>
        <end position="17"/>
    </location>
</feature>